<protein>
    <submittedName>
        <fullName evidence="1">Uncharacterized protein</fullName>
    </submittedName>
</protein>
<dbReference type="Proteomes" id="UP000324222">
    <property type="component" value="Unassembled WGS sequence"/>
</dbReference>
<gene>
    <name evidence="1" type="ORF">E2C01_015225</name>
</gene>
<dbReference type="EMBL" id="VSRR010001063">
    <property type="protein sequence ID" value="MPC22214.1"/>
    <property type="molecule type" value="Genomic_DNA"/>
</dbReference>
<evidence type="ECO:0000313" key="1">
    <source>
        <dbReference type="EMBL" id="MPC22214.1"/>
    </source>
</evidence>
<comment type="caution">
    <text evidence="1">The sequence shown here is derived from an EMBL/GenBank/DDBJ whole genome shotgun (WGS) entry which is preliminary data.</text>
</comment>
<sequence>MRIRVSEDRDKPLKGLILDLPLRRQANIGRHRTFAKCVYFDIVRYRLTSLAKHTLSQAKKI</sequence>
<evidence type="ECO:0000313" key="2">
    <source>
        <dbReference type="Proteomes" id="UP000324222"/>
    </source>
</evidence>
<keyword evidence="2" id="KW-1185">Reference proteome</keyword>
<dbReference type="AlphaFoldDB" id="A0A5B7DMD1"/>
<name>A0A5B7DMD1_PORTR</name>
<accession>A0A5B7DMD1</accession>
<organism evidence="1 2">
    <name type="scientific">Portunus trituberculatus</name>
    <name type="common">Swimming crab</name>
    <name type="synonym">Neptunus trituberculatus</name>
    <dbReference type="NCBI Taxonomy" id="210409"/>
    <lineage>
        <taxon>Eukaryota</taxon>
        <taxon>Metazoa</taxon>
        <taxon>Ecdysozoa</taxon>
        <taxon>Arthropoda</taxon>
        <taxon>Crustacea</taxon>
        <taxon>Multicrustacea</taxon>
        <taxon>Malacostraca</taxon>
        <taxon>Eumalacostraca</taxon>
        <taxon>Eucarida</taxon>
        <taxon>Decapoda</taxon>
        <taxon>Pleocyemata</taxon>
        <taxon>Brachyura</taxon>
        <taxon>Eubrachyura</taxon>
        <taxon>Portunoidea</taxon>
        <taxon>Portunidae</taxon>
        <taxon>Portuninae</taxon>
        <taxon>Portunus</taxon>
    </lineage>
</organism>
<reference evidence="1 2" key="1">
    <citation type="submission" date="2019-05" db="EMBL/GenBank/DDBJ databases">
        <title>Another draft genome of Portunus trituberculatus and its Hox gene families provides insights of decapod evolution.</title>
        <authorList>
            <person name="Jeong J.-H."/>
            <person name="Song I."/>
            <person name="Kim S."/>
            <person name="Choi T."/>
            <person name="Kim D."/>
            <person name="Ryu S."/>
            <person name="Kim W."/>
        </authorList>
    </citation>
    <scope>NUCLEOTIDE SEQUENCE [LARGE SCALE GENOMIC DNA]</scope>
    <source>
        <tissue evidence="1">Muscle</tissue>
    </source>
</reference>
<proteinExistence type="predicted"/>